<dbReference type="AlphaFoldDB" id="A0A0V1MK51"/>
<name>A0A0V1MK51_9BILA</name>
<reference evidence="2 3" key="1">
    <citation type="submission" date="2015-01" db="EMBL/GenBank/DDBJ databases">
        <title>Evolution of Trichinella species and genotypes.</title>
        <authorList>
            <person name="Korhonen P.K."/>
            <person name="Edoardo P."/>
            <person name="Giuseppe L.R."/>
            <person name="Gasser R.B."/>
        </authorList>
    </citation>
    <scope>NUCLEOTIDE SEQUENCE [LARGE SCALE GENOMIC DNA]</scope>
    <source>
        <strain evidence="2">ISS1980</strain>
    </source>
</reference>
<dbReference type="EMBL" id="JYDO01000083">
    <property type="protein sequence ID" value="KRZ72185.1"/>
    <property type="molecule type" value="Genomic_DNA"/>
</dbReference>
<gene>
    <name evidence="2" type="ORF">T10_1219</name>
</gene>
<evidence type="ECO:0000313" key="2">
    <source>
        <dbReference type="EMBL" id="KRZ72185.1"/>
    </source>
</evidence>
<feature type="chain" id="PRO_5006882627" description="MD-2-related lipid-recognition domain-containing protein" evidence="1">
    <location>
        <begin position="30"/>
        <end position="189"/>
    </location>
</feature>
<evidence type="ECO:0000256" key="1">
    <source>
        <dbReference type="SAM" id="SignalP"/>
    </source>
</evidence>
<accession>A0A0V1MK51</accession>
<dbReference type="PANTHER" id="PTHR35573">
    <property type="entry name" value="PROTEIN CBG22129"/>
    <property type="match status" value="1"/>
</dbReference>
<evidence type="ECO:0000313" key="3">
    <source>
        <dbReference type="Proteomes" id="UP000054843"/>
    </source>
</evidence>
<dbReference type="OrthoDB" id="5912746at2759"/>
<feature type="signal peptide" evidence="1">
    <location>
        <begin position="1"/>
        <end position="29"/>
    </location>
</feature>
<keyword evidence="3" id="KW-1185">Reference proteome</keyword>
<evidence type="ECO:0008006" key="4">
    <source>
        <dbReference type="Google" id="ProtNLM"/>
    </source>
</evidence>
<proteinExistence type="predicted"/>
<protein>
    <recommendedName>
        <fullName evidence="4">MD-2-related lipid-recognition domain-containing protein</fullName>
    </recommendedName>
</protein>
<keyword evidence="1" id="KW-0732">Signal</keyword>
<comment type="caution">
    <text evidence="2">The sequence shown here is derived from an EMBL/GenBank/DDBJ whole genome shotgun (WGS) entry which is preliminary data.</text>
</comment>
<dbReference type="Proteomes" id="UP000054843">
    <property type="component" value="Unassembled WGS sequence"/>
</dbReference>
<sequence length="189" mass="21318">MYSDVCRCSTSPMMFFKLNILLCLGATMCAFVASLQNDVENDIAIKPCKQNKTYQLDMEMALLTDENGMHIYPVDLSKKLVFHMLLMNNGDQIFQTVTDATLQMKLSYFGKEKWLTIPTMGMLSNIRECYACPMPHGEIPIVQELPLSAYGPLLKKIGGGGTYAVTISVKEDTPEKRELMCKRIEVKLK</sequence>
<organism evidence="2 3">
    <name type="scientific">Trichinella papuae</name>
    <dbReference type="NCBI Taxonomy" id="268474"/>
    <lineage>
        <taxon>Eukaryota</taxon>
        <taxon>Metazoa</taxon>
        <taxon>Ecdysozoa</taxon>
        <taxon>Nematoda</taxon>
        <taxon>Enoplea</taxon>
        <taxon>Dorylaimia</taxon>
        <taxon>Trichinellida</taxon>
        <taxon>Trichinellidae</taxon>
        <taxon>Trichinella</taxon>
    </lineage>
</organism>